<accession>A0A5C3QUF8</accession>
<sequence>MVEAPSGAHRLCNEMLHDIFNLALENQKRNLSSNVPWSLAAMSKQWRAVGLSSPRLWTWCNVGSGHRCRPSDSACTRNLPDVRRCCLQLQRSHSSQLDVVCTRRASRPCTTIIFRVPARHVNR</sequence>
<protein>
    <recommendedName>
        <fullName evidence="3">F-box domain-containing protein</fullName>
    </recommendedName>
</protein>
<dbReference type="AlphaFoldDB" id="A0A5C3QUF8"/>
<evidence type="ECO:0008006" key="3">
    <source>
        <dbReference type="Google" id="ProtNLM"/>
    </source>
</evidence>
<gene>
    <name evidence="1" type="ORF">BDV98DRAFT_282377</name>
</gene>
<dbReference type="OrthoDB" id="2884925at2759"/>
<name>A0A5C3QUF8_9AGAR</name>
<proteinExistence type="predicted"/>
<dbReference type="Proteomes" id="UP000305067">
    <property type="component" value="Unassembled WGS sequence"/>
</dbReference>
<organism evidence="1 2">
    <name type="scientific">Pterulicium gracile</name>
    <dbReference type="NCBI Taxonomy" id="1884261"/>
    <lineage>
        <taxon>Eukaryota</taxon>
        <taxon>Fungi</taxon>
        <taxon>Dikarya</taxon>
        <taxon>Basidiomycota</taxon>
        <taxon>Agaricomycotina</taxon>
        <taxon>Agaricomycetes</taxon>
        <taxon>Agaricomycetidae</taxon>
        <taxon>Agaricales</taxon>
        <taxon>Pleurotineae</taxon>
        <taxon>Pterulaceae</taxon>
        <taxon>Pterulicium</taxon>
    </lineage>
</organism>
<dbReference type="EMBL" id="ML178817">
    <property type="protein sequence ID" value="TFL05047.1"/>
    <property type="molecule type" value="Genomic_DNA"/>
</dbReference>
<evidence type="ECO:0000313" key="1">
    <source>
        <dbReference type="EMBL" id="TFL05047.1"/>
    </source>
</evidence>
<reference evidence="1 2" key="1">
    <citation type="journal article" date="2019" name="Nat. Ecol. Evol.">
        <title>Megaphylogeny resolves global patterns of mushroom evolution.</title>
        <authorList>
            <person name="Varga T."/>
            <person name="Krizsan K."/>
            <person name="Foldi C."/>
            <person name="Dima B."/>
            <person name="Sanchez-Garcia M."/>
            <person name="Sanchez-Ramirez S."/>
            <person name="Szollosi G.J."/>
            <person name="Szarkandi J.G."/>
            <person name="Papp V."/>
            <person name="Albert L."/>
            <person name="Andreopoulos W."/>
            <person name="Angelini C."/>
            <person name="Antonin V."/>
            <person name="Barry K.W."/>
            <person name="Bougher N.L."/>
            <person name="Buchanan P."/>
            <person name="Buyck B."/>
            <person name="Bense V."/>
            <person name="Catcheside P."/>
            <person name="Chovatia M."/>
            <person name="Cooper J."/>
            <person name="Damon W."/>
            <person name="Desjardin D."/>
            <person name="Finy P."/>
            <person name="Geml J."/>
            <person name="Haridas S."/>
            <person name="Hughes K."/>
            <person name="Justo A."/>
            <person name="Karasinski D."/>
            <person name="Kautmanova I."/>
            <person name="Kiss B."/>
            <person name="Kocsube S."/>
            <person name="Kotiranta H."/>
            <person name="LaButti K.M."/>
            <person name="Lechner B.E."/>
            <person name="Liimatainen K."/>
            <person name="Lipzen A."/>
            <person name="Lukacs Z."/>
            <person name="Mihaltcheva S."/>
            <person name="Morgado L.N."/>
            <person name="Niskanen T."/>
            <person name="Noordeloos M.E."/>
            <person name="Ohm R.A."/>
            <person name="Ortiz-Santana B."/>
            <person name="Ovrebo C."/>
            <person name="Racz N."/>
            <person name="Riley R."/>
            <person name="Savchenko A."/>
            <person name="Shiryaev A."/>
            <person name="Soop K."/>
            <person name="Spirin V."/>
            <person name="Szebenyi C."/>
            <person name="Tomsovsky M."/>
            <person name="Tulloss R.E."/>
            <person name="Uehling J."/>
            <person name="Grigoriev I.V."/>
            <person name="Vagvolgyi C."/>
            <person name="Papp T."/>
            <person name="Martin F.M."/>
            <person name="Miettinen O."/>
            <person name="Hibbett D.S."/>
            <person name="Nagy L.G."/>
        </authorList>
    </citation>
    <scope>NUCLEOTIDE SEQUENCE [LARGE SCALE GENOMIC DNA]</scope>
    <source>
        <strain evidence="1 2">CBS 309.79</strain>
    </source>
</reference>
<keyword evidence="2" id="KW-1185">Reference proteome</keyword>
<evidence type="ECO:0000313" key="2">
    <source>
        <dbReference type="Proteomes" id="UP000305067"/>
    </source>
</evidence>